<dbReference type="PANTHER" id="PTHR46720:SF3">
    <property type="entry name" value="FAD-BINDING DOMAIN-CONTAINING PROTEIN-RELATED"/>
    <property type="match status" value="1"/>
</dbReference>
<keyword evidence="1" id="KW-0285">Flavoprotein</keyword>
<reference evidence="5" key="1">
    <citation type="journal article" date="2020" name="Stud. Mycol.">
        <title>101 Dothideomycetes genomes: a test case for predicting lifestyles and emergence of pathogens.</title>
        <authorList>
            <person name="Haridas S."/>
            <person name="Albert R."/>
            <person name="Binder M."/>
            <person name="Bloem J."/>
            <person name="Labutti K."/>
            <person name="Salamov A."/>
            <person name="Andreopoulos B."/>
            <person name="Baker S."/>
            <person name="Barry K."/>
            <person name="Bills G."/>
            <person name="Bluhm B."/>
            <person name="Cannon C."/>
            <person name="Castanera R."/>
            <person name="Culley D."/>
            <person name="Daum C."/>
            <person name="Ezra D."/>
            <person name="Gonzalez J."/>
            <person name="Henrissat B."/>
            <person name="Kuo A."/>
            <person name="Liang C."/>
            <person name="Lipzen A."/>
            <person name="Lutzoni F."/>
            <person name="Magnuson J."/>
            <person name="Mondo S."/>
            <person name="Nolan M."/>
            <person name="Ohm R."/>
            <person name="Pangilinan J."/>
            <person name="Park H.-J."/>
            <person name="Ramirez L."/>
            <person name="Alfaro M."/>
            <person name="Sun H."/>
            <person name="Tritt A."/>
            <person name="Yoshinaga Y."/>
            <person name="Zwiers L.-H."/>
            <person name="Turgeon B."/>
            <person name="Goodwin S."/>
            <person name="Spatafora J."/>
            <person name="Crous P."/>
            <person name="Grigoriev I."/>
        </authorList>
    </citation>
    <scope>NUCLEOTIDE SEQUENCE</scope>
    <source>
        <strain evidence="5">CBS 122681</strain>
    </source>
</reference>
<evidence type="ECO:0000259" key="4">
    <source>
        <dbReference type="Pfam" id="PF01494"/>
    </source>
</evidence>
<dbReference type="PANTHER" id="PTHR46720">
    <property type="entry name" value="HYDROXYLASE, PUTATIVE (AFU_ORTHOLOGUE AFUA_3G01460)-RELATED"/>
    <property type="match status" value="1"/>
</dbReference>
<name>A0A6A6TMY0_9PLEO</name>
<accession>A0A6A6TMY0</accession>
<dbReference type="GO" id="GO:0071949">
    <property type="term" value="F:FAD binding"/>
    <property type="evidence" value="ECO:0007669"/>
    <property type="project" value="InterPro"/>
</dbReference>
<dbReference type="InterPro" id="IPR002938">
    <property type="entry name" value="FAD-bd"/>
</dbReference>
<sequence>MAPPKSPDPAIAIVGGGLGGLALAIGLLKHGVKIHIYEAASVFSEIGAGVAFGPNATRALNLIDEALLEGYKKHATFNHDRARDHTFMTLRWGMDERKEGGHKVGDLIGQLEDTWNPSGAEKLGVRTRSCIHRARLLDVLVGLLPEGITSFGKSFEDVEEQTDGTLKLLFADGTTASASAVIGCDGVKSRVRKIVCGPDVEASYVNEYAYRAMVPRADAEKVLGVELALNGHLHCGYGGYIVTYPVEQGAFINMVAIPHEPAETHAWNQDTWTVPTNREDFIKRFTGWNPALVELVGQYALPQKWALFDLEHNMPYCRGRIGLLGDAAHAATPHMGAGAGMAIEDAYILSNLIGFAKVSNSMERIFKAYDAVRRPRTQKLVEYSKISGMAIDFLVPDIGDNTRRMKQRLEDMYRWLWHEDLEAQLVEAKNLL</sequence>
<keyword evidence="2" id="KW-0274">FAD</keyword>
<dbReference type="InterPro" id="IPR036188">
    <property type="entry name" value="FAD/NAD-bd_sf"/>
</dbReference>
<gene>
    <name evidence="5" type="ORF">K491DRAFT_476942</name>
</gene>
<evidence type="ECO:0000313" key="6">
    <source>
        <dbReference type="Proteomes" id="UP000799324"/>
    </source>
</evidence>
<proteinExistence type="predicted"/>
<dbReference type="AlphaFoldDB" id="A0A6A6TMY0"/>
<dbReference type="OrthoDB" id="417877at2759"/>
<evidence type="ECO:0000313" key="5">
    <source>
        <dbReference type="EMBL" id="KAF2661102.1"/>
    </source>
</evidence>
<protein>
    <submittedName>
        <fullName evidence="5">Mannitol 1-phosphate dehydrogenase</fullName>
    </submittedName>
</protein>
<dbReference type="PRINTS" id="PR00420">
    <property type="entry name" value="RNGMNOXGNASE"/>
</dbReference>
<dbReference type="SUPFAM" id="SSF54373">
    <property type="entry name" value="FAD-linked reductases, C-terminal domain"/>
    <property type="match status" value="1"/>
</dbReference>
<evidence type="ECO:0000256" key="3">
    <source>
        <dbReference type="ARBA" id="ARBA00023002"/>
    </source>
</evidence>
<keyword evidence="6" id="KW-1185">Reference proteome</keyword>
<dbReference type="EMBL" id="MU004295">
    <property type="protein sequence ID" value="KAF2661102.1"/>
    <property type="molecule type" value="Genomic_DNA"/>
</dbReference>
<dbReference type="InterPro" id="IPR051104">
    <property type="entry name" value="FAD_monoxygenase"/>
</dbReference>
<dbReference type="GO" id="GO:0044550">
    <property type="term" value="P:secondary metabolite biosynthetic process"/>
    <property type="evidence" value="ECO:0007669"/>
    <property type="project" value="TreeGrafter"/>
</dbReference>
<keyword evidence="3" id="KW-0560">Oxidoreductase</keyword>
<dbReference type="Pfam" id="PF01494">
    <property type="entry name" value="FAD_binding_3"/>
    <property type="match status" value="1"/>
</dbReference>
<dbReference type="SUPFAM" id="SSF51905">
    <property type="entry name" value="FAD/NAD(P)-binding domain"/>
    <property type="match status" value="1"/>
</dbReference>
<dbReference type="Proteomes" id="UP000799324">
    <property type="component" value="Unassembled WGS sequence"/>
</dbReference>
<evidence type="ECO:0000256" key="2">
    <source>
        <dbReference type="ARBA" id="ARBA00022827"/>
    </source>
</evidence>
<dbReference type="GO" id="GO:0016491">
    <property type="term" value="F:oxidoreductase activity"/>
    <property type="evidence" value="ECO:0007669"/>
    <property type="project" value="UniProtKB-KW"/>
</dbReference>
<feature type="domain" description="FAD-binding" evidence="4">
    <location>
        <begin position="11"/>
        <end position="382"/>
    </location>
</feature>
<evidence type="ECO:0000256" key="1">
    <source>
        <dbReference type="ARBA" id="ARBA00022630"/>
    </source>
</evidence>
<dbReference type="Gene3D" id="3.50.50.60">
    <property type="entry name" value="FAD/NAD(P)-binding domain"/>
    <property type="match status" value="1"/>
</dbReference>
<organism evidence="5 6">
    <name type="scientific">Lophiostoma macrostomum CBS 122681</name>
    <dbReference type="NCBI Taxonomy" id="1314788"/>
    <lineage>
        <taxon>Eukaryota</taxon>
        <taxon>Fungi</taxon>
        <taxon>Dikarya</taxon>
        <taxon>Ascomycota</taxon>
        <taxon>Pezizomycotina</taxon>
        <taxon>Dothideomycetes</taxon>
        <taxon>Pleosporomycetidae</taxon>
        <taxon>Pleosporales</taxon>
        <taxon>Lophiostomataceae</taxon>
        <taxon>Lophiostoma</taxon>
    </lineage>
</organism>